<reference evidence="2" key="1">
    <citation type="journal article" date="2014" name="Int. J. Syst. Evol. Microbiol.">
        <title>Complete genome sequence of Corynebacterium casei LMG S-19264T (=DSM 44701T), isolated from a smear-ripened cheese.</title>
        <authorList>
            <consortium name="US DOE Joint Genome Institute (JGI-PGF)"/>
            <person name="Walter F."/>
            <person name="Albersmeier A."/>
            <person name="Kalinowski J."/>
            <person name="Ruckert C."/>
        </authorList>
    </citation>
    <scope>NUCLEOTIDE SEQUENCE</scope>
    <source>
        <strain evidence="2">CGMCC 1.12777</strain>
    </source>
</reference>
<keyword evidence="3" id="KW-1185">Reference proteome</keyword>
<keyword evidence="1" id="KW-0732">Signal</keyword>
<evidence type="ECO:0000313" key="3">
    <source>
        <dbReference type="Proteomes" id="UP000656813"/>
    </source>
</evidence>
<dbReference type="AlphaFoldDB" id="A0A8J3ENQ3"/>
<organism evidence="2 3">
    <name type="scientific">Pullulanibacillus pueri</name>
    <dbReference type="NCBI Taxonomy" id="1437324"/>
    <lineage>
        <taxon>Bacteria</taxon>
        <taxon>Bacillati</taxon>
        <taxon>Bacillota</taxon>
        <taxon>Bacilli</taxon>
        <taxon>Bacillales</taxon>
        <taxon>Sporolactobacillaceae</taxon>
        <taxon>Pullulanibacillus</taxon>
    </lineage>
</organism>
<sequence length="144" mass="16196">MKRSLTLLLCLLILFLLSGCSSGNTSKKVDEDSLQNQIILNIQKNGGKKIDFESAMSGFEWDKVYIFTPYSTLKQINKAVGYEWLTHKQGIQFRDDINLVAFVKGNKVVYSVEVPRKYGDFKVSSGKALDKSQSVVNIQPPTNK</sequence>
<reference evidence="2" key="2">
    <citation type="submission" date="2020-09" db="EMBL/GenBank/DDBJ databases">
        <authorList>
            <person name="Sun Q."/>
            <person name="Zhou Y."/>
        </authorList>
    </citation>
    <scope>NUCLEOTIDE SEQUENCE</scope>
    <source>
        <strain evidence="2">CGMCC 1.12777</strain>
    </source>
</reference>
<evidence type="ECO:0000313" key="2">
    <source>
        <dbReference type="EMBL" id="GGH87423.1"/>
    </source>
</evidence>
<dbReference type="Proteomes" id="UP000656813">
    <property type="component" value="Unassembled WGS sequence"/>
</dbReference>
<feature type="chain" id="PRO_5038973098" description="Lipoprotein" evidence="1">
    <location>
        <begin position="24"/>
        <end position="144"/>
    </location>
</feature>
<gene>
    <name evidence="2" type="ORF">GCM10007096_37410</name>
</gene>
<feature type="signal peptide" evidence="1">
    <location>
        <begin position="1"/>
        <end position="23"/>
    </location>
</feature>
<dbReference type="PROSITE" id="PS51257">
    <property type="entry name" value="PROKAR_LIPOPROTEIN"/>
    <property type="match status" value="1"/>
</dbReference>
<comment type="caution">
    <text evidence="2">The sequence shown here is derived from an EMBL/GenBank/DDBJ whole genome shotgun (WGS) entry which is preliminary data.</text>
</comment>
<dbReference type="RefSeq" id="WP_188498902.1">
    <property type="nucleotide sequence ID" value="NZ_BMFV01000039.1"/>
</dbReference>
<proteinExistence type="predicted"/>
<accession>A0A8J3ENQ3</accession>
<protein>
    <recommendedName>
        <fullName evidence="4">Lipoprotein</fullName>
    </recommendedName>
</protein>
<name>A0A8J3ENQ3_9BACL</name>
<dbReference type="EMBL" id="BMFV01000039">
    <property type="protein sequence ID" value="GGH87423.1"/>
    <property type="molecule type" value="Genomic_DNA"/>
</dbReference>
<evidence type="ECO:0000256" key="1">
    <source>
        <dbReference type="SAM" id="SignalP"/>
    </source>
</evidence>
<evidence type="ECO:0008006" key="4">
    <source>
        <dbReference type="Google" id="ProtNLM"/>
    </source>
</evidence>